<feature type="compositionally biased region" description="Basic and acidic residues" evidence="1">
    <location>
        <begin position="121"/>
        <end position="132"/>
    </location>
</feature>
<gene>
    <name evidence="2" type="ORF">O181_023518</name>
</gene>
<dbReference type="AlphaFoldDB" id="A0A9Q3GXD0"/>
<proteinExistence type="predicted"/>
<dbReference type="Proteomes" id="UP000765509">
    <property type="component" value="Unassembled WGS sequence"/>
</dbReference>
<name>A0A9Q3GXD0_9BASI</name>
<accession>A0A9Q3GXD0</accession>
<keyword evidence="3" id="KW-1185">Reference proteome</keyword>
<evidence type="ECO:0000313" key="2">
    <source>
        <dbReference type="EMBL" id="MBW0483803.1"/>
    </source>
</evidence>
<organism evidence="2 3">
    <name type="scientific">Austropuccinia psidii MF-1</name>
    <dbReference type="NCBI Taxonomy" id="1389203"/>
    <lineage>
        <taxon>Eukaryota</taxon>
        <taxon>Fungi</taxon>
        <taxon>Dikarya</taxon>
        <taxon>Basidiomycota</taxon>
        <taxon>Pucciniomycotina</taxon>
        <taxon>Pucciniomycetes</taxon>
        <taxon>Pucciniales</taxon>
        <taxon>Sphaerophragmiaceae</taxon>
        <taxon>Austropuccinia</taxon>
    </lineage>
</organism>
<dbReference type="OrthoDB" id="2504515at2759"/>
<feature type="region of interest" description="Disordered" evidence="1">
    <location>
        <begin position="106"/>
        <end position="132"/>
    </location>
</feature>
<protein>
    <submittedName>
        <fullName evidence="2">Uncharacterized protein</fullName>
    </submittedName>
</protein>
<sequence>MHLNPVGIKVEKPPTSVDISDELLAEIIVRKLSSGYENPKRIIYEQQPLDTTKIVVKIDDYIRDSSNSSKNPSTIKSESAFKTQNYCKNGIHNPLTKHSEEEIRELHPSAGAKKRVKIKKSIKDNKTGNKAN</sequence>
<evidence type="ECO:0000256" key="1">
    <source>
        <dbReference type="SAM" id="MobiDB-lite"/>
    </source>
</evidence>
<evidence type="ECO:0000313" key="3">
    <source>
        <dbReference type="Proteomes" id="UP000765509"/>
    </source>
</evidence>
<dbReference type="EMBL" id="AVOT02007392">
    <property type="protein sequence ID" value="MBW0483803.1"/>
    <property type="molecule type" value="Genomic_DNA"/>
</dbReference>
<comment type="caution">
    <text evidence="2">The sequence shown here is derived from an EMBL/GenBank/DDBJ whole genome shotgun (WGS) entry which is preliminary data.</text>
</comment>
<feature type="region of interest" description="Disordered" evidence="1">
    <location>
        <begin position="64"/>
        <end position="83"/>
    </location>
</feature>
<reference evidence="2" key="1">
    <citation type="submission" date="2021-03" db="EMBL/GenBank/DDBJ databases">
        <title>Draft genome sequence of rust myrtle Austropuccinia psidii MF-1, a brazilian biotype.</title>
        <authorList>
            <person name="Quecine M.C."/>
            <person name="Pachon D.M.R."/>
            <person name="Bonatelli M.L."/>
            <person name="Correr F.H."/>
            <person name="Franceschini L.M."/>
            <person name="Leite T.F."/>
            <person name="Margarido G.R.A."/>
            <person name="Almeida C.A."/>
            <person name="Ferrarezi J.A."/>
            <person name="Labate C.A."/>
        </authorList>
    </citation>
    <scope>NUCLEOTIDE SEQUENCE</scope>
    <source>
        <strain evidence="2">MF-1</strain>
    </source>
</reference>